<dbReference type="InterPro" id="IPR000152">
    <property type="entry name" value="EGF-type_Asp/Asn_hydroxyl_site"/>
</dbReference>
<organism evidence="9">
    <name type="scientific">Gongylonema pulchrum</name>
    <dbReference type="NCBI Taxonomy" id="637853"/>
    <lineage>
        <taxon>Eukaryota</taxon>
        <taxon>Metazoa</taxon>
        <taxon>Ecdysozoa</taxon>
        <taxon>Nematoda</taxon>
        <taxon>Chromadorea</taxon>
        <taxon>Rhabditida</taxon>
        <taxon>Spirurina</taxon>
        <taxon>Spiruromorpha</taxon>
        <taxon>Spiruroidea</taxon>
        <taxon>Gongylonematidae</taxon>
        <taxon>Gongylonema</taxon>
    </lineage>
</organism>
<dbReference type="PROSITE" id="PS01186">
    <property type="entry name" value="EGF_2"/>
    <property type="match status" value="1"/>
</dbReference>
<evidence type="ECO:0000259" key="6">
    <source>
        <dbReference type="PROSITE" id="PS50279"/>
    </source>
</evidence>
<dbReference type="SMART" id="SM00181">
    <property type="entry name" value="EGF"/>
    <property type="match status" value="1"/>
</dbReference>
<feature type="domain" description="EGF-like" evidence="5">
    <location>
        <begin position="60"/>
        <end position="100"/>
    </location>
</feature>
<dbReference type="PROSITE" id="PS01187">
    <property type="entry name" value="EGF_CA"/>
    <property type="match status" value="1"/>
</dbReference>
<keyword evidence="1 4" id="KW-0245">EGF-like domain</keyword>
<dbReference type="GO" id="GO:0004867">
    <property type="term" value="F:serine-type endopeptidase inhibitor activity"/>
    <property type="evidence" value="ECO:0007669"/>
    <property type="project" value="InterPro"/>
</dbReference>
<gene>
    <name evidence="7" type="ORF">GPUH_LOCUS1628</name>
</gene>
<dbReference type="InterPro" id="IPR036880">
    <property type="entry name" value="Kunitz_BPTI_sf"/>
</dbReference>
<proteinExistence type="predicted"/>
<sequence length="191" mass="21376">MQHAYKVFAPAKLASKVMGTTAQKSNNSATNELKEVQRWCSLPCGAKLSSKEELLHGNPDVDECLLRPNVCHRHAKCRNVNGSYICQCKAGYAGNGYNCTTNSKACMDSFDRQYNEQCGTENWREHYYFDHDSSRCTLFWYDGCPGTSMNIFSNLETCEALCEITNVLSRAGQFCFGSNSVSAQSDNKKKL</sequence>
<dbReference type="CDD" id="cd00054">
    <property type="entry name" value="EGF_CA"/>
    <property type="match status" value="1"/>
</dbReference>
<dbReference type="PROSITE" id="PS50026">
    <property type="entry name" value="EGF_3"/>
    <property type="match status" value="1"/>
</dbReference>
<dbReference type="InterPro" id="IPR002223">
    <property type="entry name" value="Kunitz_BPTI"/>
</dbReference>
<accession>A0A183CYT7</accession>
<dbReference type="InterPro" id="IPR024731">
    <property type="entry name" value="NELL2-like_EGF"/>
</dbReference>
<evidence type="ECO:0000259" key="5">
    <source>
        <dbReference type="PROSITE" id="PS50026"/>
    </source>
</evidence>
<dbReference type="Pfam" id="PF00014">
    <property type="entry name" value="Kunitz_BPTI"/>
    <property type="match status" value="1"/>
</dbReference>
<dbReference type="InterPro" id="IPR018097">
    <property type="entry name" value="EGF_Ca-bd_CS"/>
</dbReference>
<dbReference type="Pfam" id="PF12947">
    <property type="entry name" value="EGF_3"/>
    <property type="match status" value="1"/>
</dbReference>
<evidence type="ECO:0000313" key="8">
    <source>
        <dbReference type="Proteomes" id="UP000271098"/>
    </source>
</evidence>
<name>A0A183CYT7_9BILA</name>
<evidence type="ECO:0000256" key="1">
    <source>
        <dbReference type="ARBA" id="ARBA00022536"/>
    </source>
</evidence>
<feature type="domain" description="BPTI/Kunitz inhibitor" evidence="6">
    <location>
        <begin position="106"/>
        <end position="162"/>
    </location>
</feature>
<evidence type="ECO:0000313" key="7">
    <source>
        <dbReference type="EMBL" id="VDK30570.1"/>
    </source>
</evidence>
<dbReference type="PROSITE" id="PS00010">
    <property type="entry name" value="ASX_HYDROXYL"/>
    <property type="match status" value="1"/>
</dbReference>
<dbReference type="FunFam" id="2.10.25.10:FF:000653">
    <property type="entry name" value="Putative Fibrillin-1"/>
    <property type="match status" value="1"/>
</dbReference>
<reference evidence="9" key="1">
    <citation type="submission" date="2016-06" db="UniProtKB">
        <authorList>
            <consortium name="WormBaseParasite"/>
        </authorList>
    </citation>
    <scope>IDENTIFICATION</scope>
</reference>
<keyword evidence="2" id="KW-0732">Signal</keyword>
<evidence type="ECO:0000256" key="4">
    <source>
        <dbReference type="PROSITE-ProRule" id="PRU00076"/>
    </source>
</evidence>
<dbReference type="WBParaSite" id="GPUH_0000163201-mRNA-1">
    <property type="protein sequence ID" value="GPUH_0000163201-mRNA-1"/>
    <property type="gene ID" value="GPUH_0000163201"/>
</dbReference>
<evidence type="ECO:0000256" key="2">
    <source>
        <dbReference type="ARBA" id="ARBA00022729"/>
    </source>
</evidence>
<dbReference type="EMBL" id="UYRT01002067">
    <property type="protein sequence ID" value="VDK30570.1"/>
    <property type="molecule type" value="Genomic_DNA"/>
</dbReference>
<dbReference type="SMART" id="SM00179">
    <property type="entry name" value="EGF_CA"/>
    <property type="match status" value="1"/>
</dbReference>
<keyword evidence="8" id="KW-1185">Reference proteome</keyword>
<dbReference type="InterPro" id="IPR000742">
    <property type="entry name" value="EGF"/>
</dbReference>
<evidence type="ECO:0000313" key="9">
    <source>
        <dbReference type="WBParaSite" id="GPUH_0000163201-mRNA-1"/>
    </source>
</evidence>
<keyword evidence="3" id="KW-1015">Disulfide bond</keyword>
<dbReference type="GO" id="GO:0005509">
    <property type="term" value="F:calcium ion binding"/>
    <property type="evidence" value="ECO:0007669"/>
    <property type="project" value="InterPro"/>
</dbReference>
<dbReference type="OrthoDB" id="6236007at2759"/>
<dbReference type="InterPro" id="IPR001881">
    <property type="entry name" value="EGF-like_Ca-bd_dom"/>
</dbReference>
<dbReference type="SUPFAM" id="SSF57362">
    <property type="entry name" value="BPTI-like"/>
    <property type="match status" value="1"/>
</dbReference>
<dbReference type="SUPFAM" id="SSF57196">
    <property type="entry name" value="EGF/Laminin"/>
    <property type="match status" value="1"/>
</dbReference>
<reference evidence="7 8" key="2">
    <citation type="submission" date="2018-11" db="EMBL/GenBank/DDBJ databases">
        <authorList>
            <consortium name="Pathogen Informatics"/>
        </authorList>
    </citation>
    <scope>NUCLEOTIDE SEQUENCE [LARGE SCALE GENOMIC DNA]</scope>
</reference>
<dbReference type="CDD" id="cd00109">
    <property type="entry name" value="Kunitz-type"/>
    <property type="match status" value="1"/>
</dbReference>
<dbReference type="Gene3D" id="2.10.25.10">
    <property type="entry name" value="Laminin"/>
    <property type="match status" value="1"/>
</dbReference>
<evidence type="ECO:0000256" key="3">
    <source>
        <dbReference type="ARBA" id="ARBA00023157"/>
    </source>
</evidence>
<comment type="caution">
    <text evidence="4">Lacks conserved residue(s) required for the propagation of feature annotation.</text>
</comment>
<protein>
    <submittedName>
        <fullName evidence="9">Kunitz/Bovine pancreatic trypsin inhibitor domain protein</fullName>
    </submittedName>
</protein>
<dbReference type="SMART" id="SM00131">
    <property type="entry name" value="KU"/>
    <property type="match status" value="1"/>
</dbReference>
<dbReference type="PROSITE" id="PS50279">
    <property type="entry name" value="BPTI_KUNITZ_2"/>
    <property type="match status" value="1"/>
</dbReference>
<dbReference type="AlphaFoldDB" id="A0A183CYT7"/>
<dbReference type="Gene3D" id="4.10.410.10">
    <property type="entry name" value="Pancreatic trypsin inhibitor Kunitz domain"/>
    <property type="match status" value="1"/>
</dbReference>
<dbReference type="Proteomes" id="UP000271098">
    <property type="component" value="Unassembled WGS sequence"/>
</dbReference>